<feature type="transmembrane region" description="Helical" evidence="3">
    <location>
        <begin position="268"/>
        <end position="288"/>
    </location>
</feature>
<comment type="subcellular location">
    <subcellularLocation>
        <location evidence="1">Membrane</location>
        <topology evidence="1">Multi-pass membrane protein</topology>
    </subcellularLocation>
</comment>
<feature type="region of interest" description="Disordered" evidence="2">
    <location>
        <begin position="193"/>
        <end position="213"/>
    </location>
</feature>
<evidence type="ECO:0000256" key="1">
    <source>
        <dbReference type="ARBA" id="ARBA00004141"/>
    </source>
</evidence>
<feature type="transmembrane region" description="Helical" evidence="3">
    <location>
        <begin position="295"/>
        <end position="314"/>
    </location>
</feature>
<accession>A0A553NQZ7</accession>
<gene>
    <name evidence="5" type="ORF">TCAL_11469</name>
</gene>
<name>A0A553NQZ7_TIGCA</name>
<feature type="compositionally biased region" description="Polar residues" evidence="2">
    <location>
        <begin position="95"/>
        <end position="120"/>
    </location>
</feature>
<keyword evidence="3" id="KW-1133">Transmembrane helix</keyword>
<sequence length="1052" mass="114779">MEGRRQSVSDIKDPKDSPVAGAMSLKHVKPTFSMKQLRPVKSNPNMSSNIEKKKLVKTSLINIPSQIATNPSPSDTRNASFASSNFSSSRGTEGFNRTSIESVILNGNESSNASHRQFSPTPEEAQSMRHSSPSAAEDENEEEGGHDTITSLAGAKMLQKYRRAISSGSRPSSSHSASQNRLEALFREDLEDIQESDDEENTALVGGPDLDEPTTDVFVPPDGGYGWFVALGAFISLFWCAGMVKSYGVIFKAILTTFPDSSVSLASWIPAGMTSVALVMAPVTSAFCQKYNCRYVTIAGSIICTLGISLSSLAPNMETLFLTLGILTGMGVGLSTTPGIILTARYFDKNRAKANAFCLSGTAAGSFVLPFFIEFCLGIYGFRGTVLILGGCMLHLCISASLYRPLAVHVLIMRNLSKKPEKVLISKKETQCNHLPTTCSHDASKNASRNSSVKSLNSSHHIPANIADSCSGPHHPHHLHSLHAHQHHLMTGPGHAPDPQAMALSLNQKLHDLERRNQGFNPNSDNLSLGSSASSVSIEGSKHTRGGSMRHSFISIPCSLPPHLEHQFSVHGSSNASLANSMDHVGIESSPPHTLSPLRELKYHYSDDPENGASDPHLRHGLDVPQVAKAKSLSLRELYMHQLGSRFNIYKSHLLGSGSGSGINKSQETIKSRRSGKSAQTSADDLTNRAHKPARKRPPHARPSIRRKFNSRTTLMFSIEDLSTDSTSILKESRHPSVSENLHDGHFRKVIPLDRSISCATPRSSVKIRPRKRTISEGQPQHDDDLPHSRFKLQSPATLGKDQPQPQTKEMLLKSKSGKTKDDDENLSPPKVPFIQRAMRPITAYLEIGIVTEPLFIMLATSVMCMSFGVPHLLFFLPAYADPLGIEASSLLALTSVFDLLGRLISGFILDMKFVPVHLFYSGVIFMTGFSVILLSFTTNYAGLMVAVAMYGVGAGTWFLMVPLLLSEYLGVQRIASSYGMVRFFQSFANLFGPIIGGYLWEYFGSLTPTFIYMGGVMCLGSFIVLLEPLAVKKSNERKKLQQRSPEKLASP</sequence>
<comment type="caution">
    <text evidence="5">The sequence shown here is derived from an EMBL/GenBank/DDBJ whole genome shotgun (WGS) entry which is preliminary data.</text>
</comment>
<evidence type="ECO:0000256" key="2">
    <source>
        <dbReference type="SAM" id="MobiDB-lite"/>
    </source>
</evidence>
<feature type="domain" description="Major facilitator superfamily (MFS) profile" evidence="4">
    <location>
        <begin position="833"/>
        <end position="1052"/>
    </location>
</feature>
<dbReference type="PROSITE" id="PS50850">
    <property type="entry name" value="MFS"/>
    <property type="match status" value="1"/>
</dbReference>
<dbReference type="GO" id="GO:0016020">
    <property type="term" value="C:membrane"/>
    <property type="evidence" value="ECO:0007669"/>
    <property type="project" value="UniProtKB-SubCell"/>
</dbReference>
<feature type="transmembrane region" description="Helical" evidence="3">
    <location>
        <begin position="1010"/>
        <end position="1032"/>
    </location>
</feature>
<evidence type="ECO:0000259" key="4">
    <source>
        <dbReference type="PROSITE" id="PS50850"/>
    </source>
</evidence>
<dbReference type="SUPFAM" id="SSF103473">
    <property type="entry name" value="MFS general substrate transporter"/>
    <property type="match status" value="2"/>
</dbReference>
<dbReference type="Proteomes" id="UP000318571">
    <property type="component" value="Chromosome 4"/>
</dbReference>
<feature type="transmembrane region" description="Helical" evidence="3">
    <location>
        <begin position="320"/>
        <end position="344"/>
    </location>
</feature>
<organism evidence="5 6">
    <name type="scientific">Tigriopus californicus</name>
    <name type="common">Marine copepod</name>
    <dbReference type="NCBI Taxonomy" id="6832"/>
    <lineage>
        <taxon>Eukaryota</taxon>
        <taxon>Metazoa</taxon>
        <taxon>Ecdysozoa</taxon>
        <taxon>Arthropoda</taxon>
        <taxon>Crustacea</taxon>
        <taxon>Multicrustacea</taxon>
        <taxon>Hexanauplia</taxon>
        <taxon>Copepoda</taxon>
        <taxon>Harpacticoida</taxon>
        <taxon>Harpacticidae</taxon>
        <taxon>Tigriopus</taxon>
    </lineage>
</organism>
<reference evidence="5 6" key="1">
    <citation type="journal article" date="2018" name="Nat. Ecol. Evol.">
        <title>Genomic signatures of mitonuclear coevolution across populations of Tigriopus californicus.</title>
        <authorList>
            <person name="Barreto F.S."/>
            <person name="Watson E.T."/>
            <person name="Lima T.G."/>
            <person name="Willett C.S."/>
            <person name="Edmands S."/>
            <person name="Li W."/>
            <person name="Burton R.S."/>
        </authorList>
    </citation>
    <scope>NUCLEOTIDE SEQUENCE [LARGE SCALE GENOMIC DNA]</scope>
    <source>
        <strain evidence="5 6">San Diego</strain>
    </source>
</reference>
<feature type="region of interest" description="Disordered" evidence="2">
    <location>
        <begin position="517"/>
        <end position="549"/>
    </location>
</feature>
<feature type="compositionally biased region" description="Low complexity" evidence="2">
    <location>
        <begin position="523"/>
        <end position="539"/>
    </location>
</feature>
<evidence type="ECO:0000256" key="3">
    <source>
        <dbReference type="SAM" id="Phobius"/>
    </source>
</evidence>
<feature type="compositionally biased region" description="Basic residues" evidence="2">
    <location>
        <begin position="689"/>
        <end position="710"/>
    </location>
</feature>
<dbReference type="Gene3D" id="1.20.1250.20">
    <property type="entry name" value="MFS general substrate transporter like domains"/>
    <property type="match status" value="2"/>
</dbReference>
<keyword evidence="6" id="KW-1185">Reference proteome</keyword>
<dbReference type="EMBL" id="VCGU01000011">
    <property type="protein sequence ID" value="TRY67846.1"/>
    <property type="molecule type" value="Genomic_DNA"/>
</dbReference>
<feature type="compositionally biased region" description="Low complexity" evidence="2">
    <location>
        <begin position="448"/>
        <end position="459"/>
    </location>
</feature>
<evidence type="ECO:0000313" key="5">
    <source>
        <dbReference type="EMBL" id="TRY67846.1"/>
    </source>
</evidence>
<keyword evidence="3" id="KW-0472">Membrane</keyword>
<dbReference type="Pfam" id="PF07690">
    <property type="entry name" value="MFS_1"/>
    <property type="match status" value="2"/>
</dbReference>
<feature type="compositionally biased region" description="Basic residues" evidence="2">
    <location>
        <begin position="474"/>
        <end position="488"/>
    </location>
</feature>
<feature type="region of interest" description="Disordered" evidence="2">
    <location>
        <begin position="658"/>
        <end position="710"/>
    </location>
</feature>
<feature type="transmembrane region" description="Helical" evidence="3">
    <location>
        <begin position="943"/>
        <end position="966"/>
    </location>
</feature>
<feature type="compositionally biased region" description="Polar residues" evidence="2">
    <location>
        <begin position="436"/>
        <end position="447"/>
    </location>
</feature>
<feature type="compositionally biased region" description="Low complexity" evidence="2">
    <location>
        <begin position="77"/>
        <end position="90"/>
    </location>
</feature>
<feature type="transmembrane region" description="Helical" evidence="3">
    <location>
        <begin position="987"/>
        <end position="1004"/>
    </location>
</feature>
<dbReference type="GO" id="GO:0008028">
    <property type="term" value="F:monocarboxylic acid transmembrane transporter activity"/>
    <property type="evidence" value="ECO:0007669"/>
    <property type="project" value="TreeGrafter"/>
</dbReference>
<feature type="transmembrane region" description="Helical" evidence="3">
    <location>
        <begin position="225"/>
        <end position="248"/>
    </location>
</feature>
<feature type="region of interest" description="Disordered" evidence="2">
    <location>
        <begin position="761"/>
        <end position="791"/>
    </location>
</feature>
<evidence type="ECO:0000313" key="6">
    <source>
        <dbReference type="Proteomes" id="UP000318571"/>
    </source>
</evidence>
<feature type="transmembrane region" description="Helical" evidence="3">
    <location>
        <begin position="844"/>
        <end position="870"/>
    </location>
</feature>
<dbReference type="InterPro" id="IPR036259">
    <property type="entry name" value="MFS_trans_sf"/>
</dbReference>
<dbReference type="AlphaFoldDB" id="A0A553NQZ7"/>
<feature type="region of interest" description="Disordered" evidence="2">
    <location>
        <begin position="1"/>
        <end position="51"/>
    </location>
</feature>
<feature type="transmembrane region" description="Helical" evidence="3">
    <location>
        <begin position="890"/>
        <end position="910"/>
    </location>
</feature>
<dbReference type="InterPro" id="IPR011701">
    <property type="entry name" value="MFS"/>
</dbReference>
<dbReference type="InterPro" id="IPR050327">
    <property type="entry name" value="Proton-linked_MCT"/>
</dbReference>
<dbReference type="PANTHER" id="PTHR11360:SF306">
    <property type="entry name" value="RE01051P"/>
    <property type="match status" value="1"/>
</dbReference>
<dbReference type="OMA" id="SLQRDWH"/>
<dbReference type="InterPro" id="IPR020846">
    <property type="entry name" value="MFS_dom"/>
</dbReference>
<feature type="compositionally biased region" description="Basic and acidic residues" evidence="2">
    <location>
        <begin position="1"/>
        <end position="16"/>
    </location>
</feature>
<feature type="transmembrane region" description="Helical" evidence="3">
    <location>
        <begin position="356"/>
        <end position="380"/>
    </location>
</feature>
<feature type="transmembrane region" description="Helical" evidence="3">
    <location>
        <begin position="386"/>
        <end position="412"/>
    </location>
</feature>
<feature type="compositionally biased region" description="Polar residues" evidence="2">
    <location>
        <begin position="64"/>
        <end position="76"/>
    </location>
</feature>
<dbReference type="OrthoDB" id="2213137at2759"/>
<feature type="region of interest" description="Disordered" evidence="2">
    <location>
        <begin position="436"/>
        <end position="500"/>
    </location>
</feature>
<feature type="region of interest" description="Disordered" evidence="2">
    <location>
        <begin position="64"/>
        <end position="146"/>
    </location>
</feature>
<keyword evidence="3" id="KW-0812">Transmembrane</keyword>
<protein>
    <recommendedName>
        <fullName evidence="4">Major facilitator superfamily (MFS) profile domain-containing protein</fullName>
    </recommendedName>
</protein>
<dbReference type="PANTHER" id="PTHR11360">
    <property type="entry name" value="MONOCARBOXYLATE TRANSPORTER"/>
    <property type="match status" value="1"/>
</dbReference>
<feature type="transmembrane region" description="Helical" evidence="3">
    <location>
        <begin position="917"/>
        <end position="937"/>
    </location>
</feature>
<proteinExistence type="predicted"/>